<reference evidence="3 4" key="1">
    <citation type="submission" date="2019-11" db="EMBL/GenBank/DDBJ databases">
        <authorList>
            <person name="Li X.-J."/>
            <person name="Feng X.-M."/>
        </authorList>
    </citation>
    <scope>NUCLEOTIDE SEQUENCE [LARGE SCALE GENOMIC DNA]</scope>
    <source>
        <strain evidence="3 4">XMNu-373</strain>
    </source>
</reference>
<feature type="domain" description="LTD" evidence="2">
    <location>
        <begin position="42"/>
        <end position="168"/>
    </location>
</feature>
<dbReference type="SUPFAM" id="SSF56219">
    <property type="entry name" value="DNase I-like"/>
    <property type="match status" value="1"/>
</dbReference>
<feature type="region of interest" description="Disordered" evidence="1">
    <location>
        <begin position="705"/>
        <end position="725"/>
    </location>
</feature>
<dbReference type="PANTHER" id="PTHR42834:SF1">
    <property type="entry name" value="ENDONUCLEASE_EXONUCLEASE_PHOSPHATASE FAMILY PROTEIN (AFU_ORTHOLOGUE AFUA_3G09210)"/>
    <property type="match status" value="1"/>
</dbReference>
<name>A0A7K3M2Q4_9ACTN</name>
<gene>
    <name evidence="3" type="ORF">F7O44_10685</name>
</gene>
<evidence type="ECO:0000313" key="4">
    <source>
        <dbReference type="Proteomes" id="UP000460435"/>
    </source>
</evidence>
<protein>
    <recommendedName>
        <fullName evidence="2">LTD domain-containing protein</fullName>
    </recommendedName>
</protein>
<dbReference type="Proteomes" id="UP000460435">
    <property type="component" value="Unassembled WGS sequence"/>
</dbReference>
<feature type="region of interest" description="Disordered" evidence="1">
    <location>
        <begin position="1225"/>
        <end position="1253"/>
    </location>
</feature>
<organism evidence="3 4">
    <name type="scientific">Phytoactinopolyspora mesophila</name>
    <dbReference type="NCBI Taxonomy" id="2650750"/>
    <lineage>
        <taxon>Bacteria</taxon>
        <taxon>Bacillati</taxon>
        <taxon>Actinomycetota</taxon>
        <taxon>Actinomycetes</taxon>
        <taxon>Jiangellales</taxon>
        <taxon>Jiangellaceae</taxon>
        <taxon>Phytoactinopolyspora</taxon>
    </lineage>
</organism>
<dbReference type="AlphaFoldDB" id="A0A7K3M2Q4"/>
<dbReference type="InterPro" id="IPR036691">
    <property type="entry name" value="Endo/exonu/phosph_ase_sf"/>
</dbReference>
<dbReference type="InterPro" id="IPR001322">
    <property type="entry name" value="Lamin_tail_dom"/>
</dbReference>
<proteinExistence type="predicted"/>
<dbReference type="PANTHER" id="PTHR42834">
    <property type="entry name" value="ENDONUCLEASE/EXONUCLEASE/PHOSPHATASE FAMILY PROTEIN (AFU_ORTHOLOGUE AFUA_3G09210)"/>
    <property type="match status" value="1"/>
</dbReference>
<evidence type="ECO:0000313" key="3">
    <source>
        <dbReference type="EMBL" id="NDL57540.1"/>
    </source>
</evidence>
<dbReference type="Gene3D" id="3.60.10.10">
    <property type="entry name" value="Endonuclease/exonuclease/phosphatase"/>
    <property type="match status" value="1"/>
</dbReference>
<evidence type="ECO:0000256" key="1">
    <source>
        <dbReference type="SAM" id="MobiDB-lite"/>
    </source>
</evidence>
<evidence type="ECO:0000259" key="2">
    <source>
        <dbReference type="PROSITE" id="PS51841"/>
    </source>
</evidence>
<dbReference type="RefSeq" id="WP_162450237.1">
    <property type="nucleotide sequence ID" value="NZ_WLZY01000003.1"/>
</dbReference>
<sequence>MTRPNAGYRVGLVVAATVAGLLSSTMIGSTHEVAADSHATAGTAAGPAPDHPSGVVITALRTRGPGGAFDEFVEIRNTGADPADISGWALQGCAAGSGNPSTRVEVPASTEPLSPGGYFLFVNPSQDQYSGGTDPDLTFSTGIADGGASGIRIVDADGDVVSGIGTTDDASQCAEGGGWATSFPTSAPFDLLRTGDRDDATQVTGVNADDFENTSVIPRNSAFDPDEPPPPTELTLECAAPFTVTEGFAADDGPYVDGKAIMAIASGGSGALEFSVADVSPDPGPGNAVVAAVDGDTAEVRFTDDVPGLDPAETDGLYTVTIEAADDAGESATCAADVRVVPVLDVGQLRGAVADDANGRQHISPYALGQPIFQPGDPIAVRGVVTQRTMEENADGDFDFEGFFIQSLDADPGEIDGFEAGDPVFTDGDPQTSDGLWVSTGTFSTVRPDFATSVPVGEQYYAQPGDIVTLRGPVVEDFQQTVLQNPFVVDVATPADTGADLGTHIEVTEVDPPDDVQEASVYWERLAGMQVEVPADSVVVSGNDVFAPSTSEFWVIRGDHPVAQRENPDARRVYRDYHPLAHGGPFDLTEGPGDQNGYRIILGSFGVKAAEADATTMITPARSGDSLLDAARGGLYFSFDKYQVMVDDQPDLERGPDPSASSLAAVEGFDPADEYSVMVYNVENLYDFRSDPFSGCDLDPDVVPEGQQPTSTCTADEPGGSTVSAPFTYAPRSQEAYDAHRIAIAEQILLALDAPDIITIQEAEKQDACVPVYDDASPGDSYLDCDLSAPAPGEDMTSTDRGSGAPDTVEELALEIFARSDGEVRYEASGDVVNGRDVRGITQGFLHRTDRVELVPEDELLDDPVLGDGDAVDIPYPEHDERTELAPWVKETANPKAVNAILADGVPVQDGGRFPESGYVFTRPVQVAKFRIYPDGVGSADHVERYVTSNHMSAVPDSRVEQRAEQARLNAAVGDAVVSAGGQVLVTGDFNVFPRPDDPYPAFKTDPERAPTDQLAAMYERGFTNLHDVIIDEAPENTYSFIFRGVSQILDHVFVDDATLDELVTARFIHVNIDYPAEVPGFEPGRGASDHDPLYARFRFEAVEEPACTETLTGTHLGPLTVSEGVTCLEGAAVRGPIEVSAGSALIAVESRITGALQADGARTVVLCGTSVTGPTKLANGSAVTLGDPAADCAGNTFVGPVEVTGTAGTSVIAGNRIVGPLNCSSNDPEPVDHGAPNTVFGPSGGQCRELTH</sequence>
<dbReference type="EMBL" id="WLZY01000003">
    <property type="protein sequence ID" value="NDL57540.1"/>
    <property type="molecule type" value="Genomic_DNA"/>
</dbReference>
<dbReference type="InterPro" id="IPR036415">
    <property type="entry name" value="Lamin_tail_dom_sf"/>
</dbReference>
<comment type="caution">
    <text evidence="3">The sequence shown here is derived from an EMBL/GenBank/DDBJ whole genome shotgun (WGS) entry which is preliminary data.</text>
</comment>
<dbReference type="SUPFAM" id="SSF74853">
    <property type="entry name" value="Lamin A/C globular tail domain"/>
    <property type="match status" value="1"/>
</dbReference>
<accession>A0A7K3M2Q4</accession>
<dbReference type="PROSITE" id="PS51841">
    <property type="entry name" value="LTD"/>
    <property type="match status" value="1"/>
</dbReference>
<keyword evidence="4" id="KW-1185">Reference proteome</keyword>